<keyword evidence="8" id="KW-1133">Transmembrane helix</keyword>
<dbReference type="CDD" id="cd05476">
    <property type="entry name" value="pepsin_A_like_plant"/>
    <property type="match status" value="1"/>
</dbReference>
<reference evidence="12" key="1">
    <citation type="journal article" date="2016" name="Nature">
        <title>The genome of the seagrass Zostera marina reveals angiosperm adaptation to the sea.</title>
        <authorList>
            <person name="Olsen J.L."/>
            <person name="Rouze P."/>
            <person name="Verhelst B."/>
            <person name="Lin Y.-C."/>
            <person name="Bayer T."/>
            <person name="Collen J."/>
            <person name="Dattolo E."/>
            <person name="De Paoli E."/>
            <person name="Dittami S."/>
            <person name="Maumus F."/>
            <person name="Michel G."/>
            <person name="Kersting A."/>
            <person name="Lauritano C."/>
            <person name="Lohaus R."/>
            <person name="Toepel M."/>
            <person name="Tonon T."/>
            <person name="Vanneste K."/>
            <person name="Amirebrahimi M."/>
            <person name="Brakel J."/>
            <person name="Bostroem C."/>
            <person name="Chovatia M."/>
            <person name="Grimwood J."/>
            <person name="Jenkins J.W."/>
            <person name="Jueterbock A."/>
            <person name="Mraz A."/>
            <person name="Stam W.T."/>
            <person name="Tice H."/>
            <person name="Bornberg-Bauer E."/>
            <person name="Green P.J."/>
            <person name="Pearson G.A."/>
            <person name="Procaccini G."/>
            <person name="Duarte C.M."/>
            <person name="Schmutz J."/>
            <person name="Reusch T.B.H."/>
            <person name="Van de Peer Y."/>
        </authorList>
    </citation>
    <scope>NUCLEOTIDE SEQUENCE [LARGE SCALE GENOMIC DNA]</scope>
    <source>
        <strain evidence="12">cv. Finnish</strain>
    </source>
</reference>
<name>A0A0K9PCZ4_ZOSMR</name>
<feature type="chain" id="PRO_5005527603" evidence="9">
    <location>
        <begin position="21"/>
        <end position="484"/>
    </location>
</feature>
<evidence type="ECO:0000256" key="1">
    <source>
        <dbReference type="ARBA" id="ARBA00007447"/>
    </source>
</evidence>
<feature type="disulfide bond" evidence="7">
    <location>
        <begin position="349"/>
        <end position="390"/>
    </location>
</feature>
<accession>A0A0K9PCZ4</accession>
<dbReference type="STRING" id="29655.A0A0K9PCZ4"/>
<keyword evidence="5" id="KW-0325">Glycoprotein</keyword>
<dbReference type="InterPro" id="IPR032861">
    <property type="entry name" value="TAXi_N"/>
</dbReference>
<keyword evidence="8" id="KW-0812">Transmembrane</keyword>
<feature type="signal peptide" evidence="9">
    <location>
        <begin position="1"/>
        <end position="20"/>
    </location>
</feature>
<dbReference type="Proteomes" id="UP000036987">
    <property type="component" value="Unassembled WGS sequence"/>
</dbReference>
<dbReference type="InterPro" id="IPR032799">
    <property type="entry name" value="TAXi_C"/>
</dbReference>
<evidence type="ECO:0000313" key="12">
    <source>
        <dbReference type="Proteomes" id="UP000036987"/>
    </source>
</evidence>
<evidence type="ECO:0000256" key="8">
    <source>
        <dbReference type="SAM" id="Phobius"/>
    </source>
</evidence>
<dbReference type="Gene3D" id="2.40.70.10">
    <property type="entry name" value="Acid Proteases"/>
    <property type="match status" value="2"/>
</dbReference>
<keyword evidence="8" id="KW-0472">Membrane</keyword>
<evidence type="ECO:0000256" key="7">
    <source>
        <dbReference type="PIRSR" id="PIRSR601461-2"/>
    </source>
</evidence>
<dbReference type="OrthoDB" id="2747330at2759"/>
<evidence type="ECO:0000259" key="10">
    <source>
        <dbReference type="PROSITE" id="PS51767"/>
    </source>
</evidence>
<dbReference type="InterPro" id="IPR033121">
    <property type="entry name" value="PEPTIDASE_A1"/>
</dbReference>
<dbReference type="PANTHER" id="PTHR13683">
    <property type="entry name" value="ASPARTYL PROTEASES"/>
    <property type="match status" value="1"/>
</dbReference>
<feature type="active site" evidence="6">
    <location>
        <position position="97"/>
    </location>
</feature>
<gene>
    <name evidence="11" type="ORF">ZOSMA_288G00370</name>
</gene>
<keyword evidence="12" id="KW-1185">Reference proteome</keyword>
<dbReference type="InterPro" id="IPR001461">
    <property type="entry name" value="Aspartic_peptidase_A1"/>
</dbReference>
<dbReference type="Pfam" id="PF14541">
    <property type="entry name" value="TAXi_C"/>
    <property type="match status" value="1"/>
</dbReference>
<protein>
    <submittedName>
        <fullName evidence="11">Eukaryotic aspartyl protease family protein</fullName>
    </submittedName>
</protein>
<dbReference type="InterPro" id="IPR021109">
    <property type="entry name" value="Peptidase_aspartic_dom_sf"/>
</dbReference>
<organism evidence="11 12">
    <name type="scientific">Zostera marina</name>
    <name type="common">Eelgrass</name>
    <dbReference type="NCBI Taxonomy" id="29655"/>
    <lineage>
        <taxon>Eukaryota</taxon>
        <taxon>Viridiplantae</taxon>
        <taxon>Streptophyta</taxon>
        <taxon>Embryophyta</taxon>
        <taxon>Tracheophyta</taxon>
        <taxon>Spermatophyta</taxon>
        <taxon>Magnoliopsida</taxon>
        <taxon>Liliopsida</taxon>
        <taxon>Zosteraceae</taxon>
        <taxon>Zostera</taxon>
    </lineage>
</organism>
<evidence type="ECO:0000256" key="4">
    <source>
        <dbReference type="ARBA" id="ARBA00022801"/>
    </source>
</evidence>
<dbReference type="GO" id="GO:0004190">
    <property type="term" value="F:aspartic-type endopeptidase activity"/>
    <property type="evidence" value="ECO:0007669"/>
    <property type="project" value="UniProtKB-KW"/>
</dbReference>
<comment type="similarity">
    <text evidence="1">Belongs to the peptidase A1 family.</text>
</comment>
<evidence type="ECO:0000313" key="11">
    <source>
        <dbReference type="EMBL" id="KMZ66836.1"/>
    </source>
</evidence>
<keyword evidence="9" id="KW-0732">Signal</keyword>
<dbReference type="EMBL" id="LFYR01000956">
    <property type="protein sequence ID" value="KMZ66836.1"/>
    <property type="molecule type" value="Genomic_DNA"/>
</dbReference>
<dbReference type="GO" id="GO:0006508">
    <property type="term" value="P:proteolysis"/>
    <property type="evidence" value="ECO:0007669"/>
    <property type="project" value="UniProtKB-KW"/>
</dbReference>
<keyword evidence="4" id="KW-0378">Hydrolase</keyword>
<dbReference type="SUPFAM" id="SSF50630">
    <property type="entry name" value="Acid proteases"/>
    <property type="match status" value="1"/>
</dbReference>
<feature type="transmembrane region" description="Helical" evidence="8">
    <location>
        <begin position="463"/>
        <end position="483"/>
    </location>
</feature>
<feature type="active site" evidence="6">
    <location>
        <position position="314"/>
    </location>
</feature>
<evidence type="ECO:0000256" key="2">
    <source>
        <dbReference type="ARBA" id="ARBA00022670"/>
    </source>
</evidence>
<sequence length="484" mass="52411">MAPSLPPAVLLSVIVLLGSASFLPVTVGTGVFKLTRKFSSKGRNLEDFRSHDSRRRGRFLNSIEISLGGVGSPTSDGLYYAQIWLGTPSQSYHVQLDTGSDILWVNCYNCRNCPKKTDLGFNLRLYNPRESSTGRLVACNDNFCSLTYNGEVKGCYPGVPCQYQLLYGDGSGTTGFFITDSFKYDRVIGSLKTVHENASISFGCGAEQSGQLDGSSDAVDGIFGFGQANSSMISQLAALGKVNKMFAHCLDTQNGGGGIFTIGNVVEPKLPTTPMVPNQPHYNINLKGMAVGGNELKLPTDLFDTSGKTGTIIDSGTTLAYLPQAAIKLLMAEIVKPGMSVIESQGFSCFRYSNKVDDGFPTVSFHFVNDLELKVYPHDYLFQLEDDLWCVGFQSSTSQSNDKEYFLLGDLVLTNKLVFYDLESQAIGWKEYNCSSTIGVQDAKSGSVYTVGSTNLSSLSSRLGIGSGALFIVLISSVLNYFVH</sequence>
<dbReference type="AlphaFoldDB" id="A0A0K9PCZ4"/>
<evidence type="ECO:0000256" key="6">
    <source>
        <dbReference type="PIRSR" id="PIRSR601461-1"/>
    </source>
</evidence>
<dbReference type="InterPro" id="IPR034161">
    <property type="entry name" value="Pepsin-like_plant"/>
</dbReference>
<keyword evidence="3" id="KW-0064">Aspartyl protease</keyword>
<dbReference type="OMA" id="CIGRIDG"/>
<proteinExistence type="inferred from homology"/>
<feature type="domain" description="Peptidase A1" evidence="10">
    <location>
        <begin position="79"/>
        <end position="430"/>
    </location>
</feature>
<evidence type="ECO:0000256" key="9">
    <source>
        <dbReference type="SAM" id="SignalP"/>
    </source>
</evidence>
<evidence type="ECO:0000256" key="3">
    <source>
        <dbReference type="ARBA" id="ARBA00022750"/>
    </source>
</evidence>
<dbReference type="PANTHER" id="PTHR13683:SF768">
    <property type="entry name" value="EUKARYOTIC ASPARTYL PROTEASE FAMILY PROTEIN"/>
    <property type="match status" value="1"/>
</dbReference>
<evidence type="ECO:0000256" key="5">
    <source>
        <dbReference type="ARBA" id="ARBA00023180"/>
    </source>
</evidence>
<dbReference type="PROSITE" id="PS51767">
    <property type="entry name" value="PEPTIDASE_A1"/>
    <property type="match status" value="1"/>
</dbReference>
<comment type="caution">
    <text evidence="11">The sequence shown here is derived from an EMBL/GenBank/DDBJ whole genome shotgun (WGS) entry which is preliminary data.</text>
</comment>
<dbReference type="Pfam" id="PF14543">
    <property type="entry name" value="TAXi_N"/>
    <property type="match status" value="1"/>
</dbReference>
<keyword evidence="2 11" id="KW-0645">Protease</keyword>
<dbReference type="PRINTS" id="PR00792">
    <property type="entry name" value="PEPSIN"/>
</dbReference>
<keyword evidence="7" id="KW-1015">Disulfide bond</keyword>